<dbReference type="PANTHER" id="PTHR35093">
    <property type="entry name" value="OUTER MEMBRANE PROTEIN NMB0088-RELATED"/>
    <property type="match status" value="1"/>
</dbReference>
<feature type="signal peptide" evidence="8">
    <location>
        <begin position="1"/>
        <end position="21"/>
    </location>
</feature>
<evidence type="ECO:0000256" key="2">
    <source>
        <dbReference type="ARBA" id="ARBA00008163"/>
    </source>
</evidence>
<gene>
    <name evidence="9" type="ORF">HQ865_05855</name>
</gene>
<keyword evidence="5 8" id="KW-0732">Signal</keyword>
<evidence type="ECO:0000313" key="10">
    <source>
        <dbReference type="Proteomes" id="UP000505355"/>
    </source>
</evidence>
<keyword evidence="3" id="KW-1134">Transmembrane beta strand</keyword>
<proteinExistence type="inferred from homology"/>
<comment type="subcellular location">
    <subcellularLocation>
        <location evidence="1">Cell outer membrane</location>
        <topology evidence="1">Multi-pass membrane protein</topology>
    </subcellularLocation>
</comment>
<dbReference type="InterPro" id="IPR005017">
    <property type="entry name" value="OMPP1/FadL/TodX"/>
</dbReference>
<keyword evidence="4" id="KW-0812">Transmembrane</keyword>
<dbReference type="GO" id="GO:0009279">
    <property type="term" value="C:cell outer membrane"/>
    <property type="evidence" value="ECO:0007669"/>
    <property type="project" value="UniProtKB-SubCell"/>
</dbReference>
<dbReference type="GO" id="GO:0015483">
    <property type="term" value="F:long-chain fatty acid transporting porin activity"/>
    <property type="evidence" value="ECO:0007669"/>
    <property type="project" value="TreeGrafter"/>
</dbReference>
<evidence type="ECO:0000256" key="7">
    <source>
        <dbReference type="ARBA" id="ARBA00023237"/>
    </source>
</evidence>
<evidence type="ECO:0000256" key="5">
    <source>
        <dbReference type="ARBA" id="ARBA00022729"/>
    </source>
</evidence>
<dbReference type="Gene3D" id="2.40.160.60">
    <property type="entry name" value="Outer membrane protein transport protein (OMPP1/FadL/TodX)"/>
    <property type="match status" value="1"/>
</dbReference>
<dbReference type="PANTHER" id="PTHR35093:SF8">
    <property type="entry name" value="OUTER MEMBRANE PROTEIN NMB0088-RELATED"/>
    <property type="match status" value="1"/>
</dbReference>
<evidence type="ECO:0000256" key="4">
    <source>
        <dbReference type="ARBA" id="ARBA00022692"/>
    </source>
</evidence>
<dbReference type="Proteomes" id="UP000505355">
    <property type="component" value="Chromosome"/>
</dbReference>
<feature type="chain" id="PRO_5029013980" description="Long-subunit fatty acid transport protein" evidence="8">
    <location>
        <begin position="22"/>
        <end position="498"/>
    </location>
</feature>
<evidence type="ECO:0000256" key="8">
    <source>
        <dbReference type="SAM" id="SignalP"/>
    </source>
</evidence>
<reference evidence="9 10" key="1">
    <citation type="submission" date="2020-05" db="EMBL/GenBank/DDBJ databases">
        <title>Mucilaginibacter mali sp. nov.</title>
        <authorList>
            <person name="Kim H.S."/>
            <person name="Lee K.C."/>
            <person name="Suh M.K."/>
            <person name="Kim J.-S."/>
            <person name="Han K.-I."/>
            <person name="Eom M.K."/>
            <person name="Shin Y.K."/>
            <person name="Lee J.-S."/>
        </authorList>
    </citation>
    <scope>NUCLEOTIDE SEQUENCE [LARGE SCALE GENOMIC DNA]</scope>
    <source>
        <strain evidence="9 10">G2-14</strain>
    </source>
</reference>
<protein>
    <recommendedName>
        <fullName evidence="11">Long-subunit fatty acid transport protein</fullName>
    </recommendedName>
</protein>
<evidence type="ECO:0000256" key="3">
    <source>
        <dbReference type="ARBA" id="ARBA00022452"/>
    </source>
</evidence>
<dbReference type="EMBL" id="CP054139">
    <property type="protein sequence ID" value="QKJ29298.1"/>
    <property type="molecule type" value="Genomic_DNA"/>
</dbReference>
<dbReference type="AlphaFoldDB" id="A0A7D4U9R8"/>
<evidence type="ECO:0000256" key="1">
    <source>
        <dbReference type="ARBA" id="ARBA00004571"/>
    </source>
</evidence>
<dbReference type="KEGG" id="mmab:HQ865_05855"/>
<evidence type="ECO:0000313" key="9">
    <source>
        <dbReference type="EMBL" id="QKJ29298.1"/>
    </source>
</evidence>
<name>A0A7D4U9R8_9SPHI</name>
<evidence type="ECO:0000256" key="6">
    <source>
        <dbReference type="ARBA" id="ARBA00023136"/>
    </source>
</evidence>
<keyword evidence="10" id="KW-1185">Reference proteome</keyword>
<keyword evidence="6" id="KW-0472">Membrane</keyword>
<comment type="similarity">
    <text evidence="2">Belongs to the OmpP1/FadL family.</text>
</comment>
<sequence length="498" mass="53524">MKPKYLLTAALIVGAARMGFAQYSQDAIRYSTFQTGSTSRIKAIGNAGTAIGGDLSSIGGNPAGIGFFTRSEFSFTPEFDGSKVKATYQGQESNTSKSSINFNNVAAVFYSRLNTPKGADKTKGWLSLNFGISYNRTNNYYEDINYGGTNKTNSVTDYFAKDANSNGLASGSLGDWAYQQNLIDSYAAGTGSTYKSNATASNINPNGFAQQSSAIRTGGQSELSLSMGANYSNQFYAGFGIGITNLRYNTNTTFTESGIASVITAVGPPIVTANQPYTTTYSQDQQTKGTGFNLKAGFIFKPTDMLRLGAVITTPTWYNIDDNYNENLRTKLNNNNAPQGGPANYPFSYKLSTPFRAAGGMAIFFKQYGFITGDVEYVDYSSASLSGDYSSSGDNNDIKTLYQSAVNAHFGAEARLSSSVFLRGGYGIQGTPLKNNGSNINTTSGGIGYRNSDYYIDFTYSHITGNQNVFPYEIGTGSPSALLNKTNDNVYVTVGFRF</sequence>
<evidence type="ECO:0008006" key="11">
    <source>
        <dbReference type="Google" id="ProtNLM"/>
    </source>
</evidence>
<dbReference type="SUPFAM" id="SSF56935">
    <property type="entry name" value="Porins"/>
    <property type="match status" value="1"/>
</dbReference>
<organism evidence="9 10">
    <name type="scientific">Mucilaginibacter mali</name>
    <dbReference type="NCBI Taxonomy" id="2740462"/>
    <lineage>
        <taxon>Bacteria</taxon>
        <taxon>Pseudomonadati</taxon>
        <taxon>Bacteroidota</taxon>
        <taxon>Sphingobacteriia</taxon>
        <taxon>Sphingobacteriales</taxon>
        <taxon>Sphingobacteriaceae</taxon>
        <taxon>Mucilaginibacter</taxon>
    </lineage>
</organism>
<accession>A0A7D4U9R8</accession>
<keyword evidence="7" id="KW-0998">Cell outer membrane</keyword>
<dbReference type="RefSeq" id="WP_173413992.1">
    <property type="nucleotide sequence ID" value="NZ_CP054139.1"/>
</dbReference>